<protein>
    <submittedName>
        <fullName evidence="6">Ketoacyl-ACP synthase III</fullName>
    </submittedName>
</protein>
<comment type="caution">
    <text evidence="6">The sequence shown here is derived from an EMBL/GenBank/DDBJ whole genome shotgun (WGS) entry which is preliminary data.</text>
</comment>
<dbReference type="EMBL" id="JAERRG010000021">
    <property type="protein sequence ID" value="MBL1118214.1"/>
    <property type="molecule type" value="Genomic_DNA"/>
</dbReference>
<organism evidence="6 7">
    <name type="scientific">Streptomyces endocoffeicus</name>
    <dbReference type="NCBI Taxonomy" id="2898945"/>
    <lineage>
        <taxon>Bacteria</taxon>
        <taxon>Bacillati</taxon>
        <taxon>Actinomycetota</taxon>
        <taxon>Actinomycetes</taxon>
        <taxon>Kitasatosporales</taxon>
        <taxon>Streptomycetaceae</taxon>
        <taxon>Streptomyces</taxon>
    </lineage>
</organism>
<keyword evidence="2" id="KW-0808">Transferase</keyword>
<gene>
    <name evidence="6" type="ORF">JK364_38425</name>
</gene>
<dbReference type="InterPro" id="IPR016039">
    <property type="entry name" value="Thiolase-like"/>
</dbReference>
<evidence type="ECO:0000256" key="3">
    <source>
        <dbReference type="ARBA" id="ARBA00023315"/>
    </source>
</evidence>
<dbReference type="PANTHER" id="PTHR34069">
    <property type="entry name" value="3-OXOACYL-[ACYL-CARRIER-PROTEIN] SYNTHASE 3"/>
    <property type="match status" value="1"/>
</dbReference>
<dbReference type="Pfam" id="PF08541">
    <property type="entry name" value="ACP_syn_III_C"/>
    <property type="match status" value="1"/>
</dbReference>
<dbReference type="Gene3D" id="3.40.47.10">
    <property type="match status" value="1"/>
</dbReference>
<evidence type="ECO:0000313" key="7">
    <source>
        <dbReference type="Proteomes" id="UP000621510"/>
    </source>
</evidence>
<proteinExistence type="predicted"/>
<name>A0ABS1Q0U2_9ACTN</name>
<dbReference type="NCBIfam" id="NF006829">
    <property type="entry name" value="PRK09352.1"/>
    <property type="match status" value="1"/>
</dbReference>
<evidence type="ECO:0000313" key="6">
    <source>
        <dbReference type="EMBL" id="MBL1118214.1"/>
    </source>
</evidence>
<dbReference type="Pfam" id="PF08545">
    <property type="entry name" value="ACP_syn_III"/>
    <property type="match status" value="1"/>
</dbReference>
<sequence length="326" mass="34555">MPIGIVSIGGYVPPLVVNNEQIGQWAVIEEGWIESRTGIVERRYAEEDVSTSELATRAALPLLTNPGVAESVGALVLATATPDQPQPATASFVQRRLGLKQVPSFDVNAVCSGFLYGLTVAEALMATRVGADYALVIGADKYSSIMDRADRRTVSLFGDGAGAVLLGRVPEGYGIQGASLIADGEAASLVRVEAGGTRRPLTAERLQAGEHFFRMEGRAVRDWGLQFVPKAAQQALEQAGMSIEVIDRVVFHQGNTRLVHSLAEAMGVEQDRLAVSAPTLGNTAAASIPLTLARDHARRPLRRGERVLLAAVGGGMTAAATVLTWY</sequence>
<evidence type="ECO:0000259" key="5">
    <source>
        <dbReference type="Pfam" id="PF08545"/>
    </source>
</evidence>
<dbReference type="SUPFAM" id="SSF53901">
    <property type="entry name" value="Thiolase-like"/>
    <property type="match status" value="1"/>
</dbReference>
<evidence type="ECO:0000256" key="2">
    <source>
        <dbReference type="ARBA" id="ARBA00022679"/>
    </source>
</evidence>
<dbReference type="InterPro" id="IPR013751">
    <property type="entry name" value="ACP_syn_III_N"/>
</dbReference>
<keyword evidence="1" id="KW-0963">Cytoplasm</keyword>
<evidence type="ECO:0000256" key="1">
    <source>
        <dbReference type="ARBA" id="ARBA00022490"/>
    </source>
</evidence>
<accession>A0ABS1Q0U2</accession>
<keyword evidence="7" id="KW-1185">Reference proteome</keyword>
<dbReference type="PANTHER" id="PTHR34069:SF2">
    <property type="entry name" value="BETA-KETOACYL-[ACYL-CARRIER-PROTEIN] SYNTHASE III"/>
    <property type="match status" value="1"/>
</dbReference>
<evidence type="ECO:0000259" key="4">
    <source>
        <dbReference type="Pfam" id="PF08541"/>
    </source>
</evidence>
<dbReference type="Proteomes" id="UP000621510">
    <property type="component" value="Unassembled WGS sequence"/>
</dbReference>
<feature type="domain" description="Beta-ketoacyl-[acyl-carrier-protein] synthase III C-terminal" evidence="4">
    <location>
        <begin position="236"/>
        <end position="325"/>
    </location>
</feature>
<dbReference type="InterPro" id="IPR013747">
    <property type="entry name" value="ACP_syn_III_C"/>
</dbReference>
<feature type="domain" description="Beta-ketoacyl-[acyl-carrier-protein] synthase III N-terminal" evidence="5">
    <location>
        <begin position="105"/>
        <end position="184"/>
    </location>
</feature>
<keyword evidence="3" id="KW-0012">Acyltransferase</keyword>
<dbReference type="CDD" id="cd00830">
    <property type="entry name" value="KAS_III"/>
    <property type="match status" value="1"/>
</dbReference>
<reference evidence="6 7" key="1">
    <citation type="submission" date="2021-01" db="EMBL/GenBank/DDBJ databases">
        <title>WGS of actinomycetes isolated from Thailand.</title>
        <authorList>
            <person name="Thawai C."/>
        </authorList>
    </citation>
    <scope>NUCLEOTIDE SEQUENCE [LARGE SCALE GENOMIC DNA]</scope>
    <source>
        <strain evidence="6 7">CA3R110</strain>
    </source>
</reference>